<dbReference type="Gene3D" id="3.30.160.40">
    <property type="entry name" value="Porphobilinogen deaminase, C-terminal domain"/>
    <property type="match status" value="1"/>
</dbReference>
<comment type="caution">
    <text evidence="10">The sequence shown here is derived from an EMBL/GenBank/DDBJ whole genome shotgun (WGS) entry which is preliminary data.</text>
</comment>
<dbReference type="InterPro" id="IPR022419">
    <property type="entry name" value="Porphobilin_deaminase_cofac_BS"/>
</dbReference>
<dbReference type="GO" id="GO:0006782">
    <property type="term" value="P:protoporphyrinogen IX biosynthetic process"/>
    <property type="evidence" value="ECO:0007669"/>
    <property type="project" value="UniProtKB-UniRule"/>
</dbReference>
<dbReference type="NCBIfam" id="TIGR00212">
    <property type="entry name" value="hemC"/>
    <property type="match status" value="1"/>
</dbReference>
<feature type="domain" description="Porphobilinogen deaminase C-terminal" evidence="9">
    <location>
        <begin position="220"/>
        <end position="286"/>
    </location>
</feature>
<dbReference type="OrthoDB" id="9810298at2"/>
<comment type="cofactor">
    <cofactor evidence="7">
        <name>dipyrromethane</name>
        <dbReference type="ChEBI" id="CHEBI:60342"/>
    </cofactor>
    <text evidence="7">Binds 1 dipyrromethane group covalently.</text>
</comment>
<dbReference type="Pfam" id="PF01379">
    <property type="entry name" value="Porphobil_deam"/>
    <property type="match status" value="1"/>
</dbReference>
<evidence type="ECO:0000259" key="8">
    <source>
        <dbReference type="Pfam" id="PF01379"/>
    </source>
</evidence>
<evidence type="ECO:0000256" key="1">
    <source>
        <dbReference type="ARBA" id="ARBA00002869"/>
    </source>
</evidence>
<gene>
    <name evidence="7" type="primary">hemC</name>
    <name evidence="10" type="ORF">EFD62_00740</name>
</gene>
<dbReference type="Pfam" id="PF03900">
    <property type="entry name" value="Porphobil_deamC"/>
    <property type="match status" value="1"/>
</dbReference>
<dbReference type="GO" id="GO:0004418">
    <property type="term" value="F:hydroxymethylbilane synthase activity"/>
    <property type="evidence" value="ECO:0007669"/>
    <property type="project" value="UniProtKB-UniRule"/>
</dbReference>
<evidence type="ECO:0000256" key="2">
    <source>
        <dbReference type="ARBA" id="ARBA00004735"/>
    </source>
</evidence>
<dbReference type="PROSITE" id="PS00533">
    <property type="entry name" value="PORPHOBILINOGEN_DEAM"/>
    <property type="match status" value="1"/>
</dbReference>
<reference evidence="11" key="1">
    <citation type="submission" date="2018-11" db="EMBL/GenBank/DDBJ databases">
        <title>Genome sequencing of a novel mesophilic and cellulolytic organism within the genus Hungateiclostridium.</title>
        <authorList>
            <person name="Rettenmaier R."/>
            <person name="Liebl W."/>
            <person name="Zverlov V."/>
        </authorList>
    </citation>
    <scope>NUCLEOTIDE SEQUENCE [LARGE SCALE GENOMIC DNA]</scope>
    <source>
        <strain evidence="11">N2K1</strain>
    </source>
</reference>
<dbReference type="Proteomes" id="UP000289166">
    <property type="component" value="Unassembled WGS sequence"/>
</dbReference>
<feature type="modified residue" description="S-(dipyrrolylmethanemethyl)cysteine" evidence="7">
    <location>
        <position position="233"/>
    </location>
</feature>
<dbReference type="EC" id="2.5.1.61" evidence="7"/>
<evidence type="ECO:0000256" key="6">
    <source>
        <dbReference type="ARBA" id="ARBA00048169"/>
    </source>
</evidence>
<dbReference type="GO" id="GO:0005737">
    <property type="term" value="C:cytoplasm"/>
    <property type="evidence" value="ECO:0007669"/>
    <property type="project" value="UniProtKB-UniRule"/>
</dbReference>
<dbReference type="Gene3D" id="3.40.190.10">
    <property type="entry name" value="Periplasmic binding protein-like II"/>
    <property type="match status" value="2"/>
</dbReference>
<accession>A0A4Q0I8Z0</accession>
<dbReference type="PANTHER" id="PTHR11557:SF0">
    <property type="entry name" value="PORPHOBILINOGEN DEAMINASE"/>
    <property type="match status" value="1"/>
</dbReference>
<comment type="pathway">
    <text evidence="2">Porphyrin-containing compound metabolism; protoporphyrin-IX biosynthesis; coproporphyrinogen-III from 5-aminolevulinate: step 2/4.</text>
</comment>
<dbReference type="InterPro" id="IPR022417">
    <property type="entry name" value="Porphobilin_deaminase_N"/>
</dbReference>
<name>A0A4Q0I8Z0_9FIRM</name>
<evidence type="ECO:0000313" key="11">
    <source>
        <dbReference type="Proteomes" id="UP000289166"/>
    </source>
</evidence>
<comment type="miscellaneous">
    <text evidence="7">The porphobilinogen subunits are added to the dipyrromethane group.</text>
</comment>
<dbReference type="InterPro" id="IPR036803">
    <property type="entry name" value="Porphobilinogen_deaminase_C_sf"/>
</dbReference>
<proteinExistence type="inferred from homology"/>
<evidence type="ECO:0000256" key="4">
    <source>
        <dbReference type="ARBA" id="ARBA00022679"/>
    </source>
</evidence>
<dbReference type="PANTHER" id="PTHR11557">
    <property type="entry name" value="PORPHOBILINOGEN DEAMINASE"/>
    <property type="match status" value="1"/>
</dbReference>
<evidence type="ECO:0000256" key="5">
    <source>
        <dbReference type="ARBA" id="ARBA00023244"/>
    </source>
</evidence>
<protein>
    <recommendedName>
        <fullName evidence="7">Porphobilinogen deaminase</fullName>
        <shortName evidence="7">PBG</shortName>
        <ecNumber evidence="7">2.5.1.61</ecNumber>
    </recommendedName>
    <alternativeName>
        <fullName evidence="7">Hydroxymethylbilane synthase</fullName>
        <shortName evidence="7">HMBS</shortName>
    </alternativeName>
    <alternativeName>
        <fullName evidence="7">Pre-uroporphyrinogen synthase</fullName>
    </alternativeName>
</protein>
<comment type="subunit">
    <text evidence="7">Monomer.</text>
</comment>
<evidence type="ECO:0000259" key="9">
    <source>
        <dbReference type="Pfam" id="PF03900"/>
    </source>
</evidence>
<dbReference type="HAMAP" id="MF_00260">
    <property type="entry name" value="Porphobil_deam"/>
    <property type="match status" value="1"/>
</dbReference>
<organism evidence="10 11">
    <name type="scientific">Acetivibrio mesophilus</name>
    <dbReference type="NCBI Taxonomy" id="2487273"/>
    <lineage>
        <taxon>Bacteria</taxon>
        <taxon>Bacillati</taxon>
        <taxon>Bacillota</taxon>
        <taxon>Clostridia</taxon>
        <taxon>Eubacteriales</taxon>
        <taxon>Oscillospiraceae</taxon>
        <taxon>Acetivibrio</taxon>
    </lineage>
</organism>
<dbReference type="AlphaFoldDB" id="A0A4Q0I8Z0"/>
<evidence type="ECO:0000313" key="10">
    <source>
        <dbReference type="EMBL" id="RXE60497.1"/>
    </source>
</evidence>
<dbReference type="FunFam" id="3.40.190.10:FF:000004">
    <property type="entry name" value="Porphobilinogen deaminase"/>
    <property type="match status" value="1"/>
</dbReference>
<comment type="similarity">
    <text evidence="3 7">Belongs to the HMBS family.</text>
</comment>
<comment type="function">
    <text evidence="1 7">Tetrapolymerization of the monopyrrole PBG into the hydroxymethylbilane pre-uroporphyrinogen in several discrete steps.</text>
</comment>
<dbReference type="SUPFAM" id="SSF54782">
    <property type="entry name" value="Porphobilinogen deaminase (hydroxymethylbilane synthase), C-terminal domain"/>
    <property type="match status" value="1"/>
</dbReference>
<dbReference type="InterPro" id="IPR000860">
    <property type="entry name" value="HemC"/>
</dbReference>
<dbReference type="SUPFAM" id="SSF53850">
    <property type="entry name" value="Periplasmic binding protein-like II"/>
    <property type="match status" value="1"/>
</dbReference>
<sequence>MKTVRVGSRDSGLAVIQAQMVIDAIKKYDSNIEVELVTMKTTGDRILDKTLDKIGGKGLFVKELDEALRNGGVDITVHSYKDMPMEINSELPVVALSEREDERDVLILPVKQGDKSKPLGCSSKRRMLQLKALGFDNIEPLRGNVITRLKKLDDGEYCGIILAAAGIKRLGLENRISRYFTTEEIMPAACQGIIAVQTRKGEDTRYLANFHSERSKIVSDAERAFVAALDGGCSSPVAAYAYFENDKLVLRGLYVNEEKNIAIKGIEYGRAEDAVKMGISLAKRLKGEAC</sequence>
<dbReference type="PRINTS" id="PR00151">
    <property type="entry name" value="PORPHBDMNASE"/>
</dbReference>
<evidence type="ECO:0000256" key="7">
    <source>
        <dbReference type="HAMAP-Rule" id="MF_00260"/>
    </source>
</evidence>
<dbReference type="RefSeq" id="WP_128705595.1">
    <property type="nucleotide sequence ID" value="NZ_RLII01000001.1"/>
</dbReference>
<dbReference type="EMBL" id="RLII01000001">
    <property type="protein sequence ID" value="RXE60497.1"/>
    <property type="molecule type" value="Genomic_DNA"/>
</dbReference>
<comment type="catalytic activity">
    <reaction evidence="6 7">
        <text>4 porphobilinogen + H2O = hydroxymethylbilane + 4 NH4(+)</text>
        <dbReference type="Rhea" id="RHEA:13185"/>
        <dbReference type="ChEBI" id="CHEBI:15377"/>
        <dbReference type="ChEBI" id="CHEBI:28938"/>
        <dbReference type="ChEBI" id="CHEBI:57845"/>
        <dbReference type="ChEBI" id="CHEBI:58126"/>
        <dbReference type="EC" id="2.5.1.61"/>
    </reaction>
</comment>
<feature type="domain" description="Porphobilinogen deaminase N-terminal" evidence="8">
    <location>
        <begin position="4"/>
        <end position="203"/>
    </location>
</feature>
<dbReference type="CDD" id="cd13647">
    <property type="entry name" value="PBP2_PBGD_2"/>
    <property type="match status" value="1"/>
</dbReference>
<dbReference type="InterPro" id="IPR022418">
    <property type="entry name" value="Porphobilinogen_deaminase_C"/>
</dbReference>
<keyword evidence="5 7" id="KW-0627">Porphyrin biosynthesis</keyword>
<dbReference type="PIRSF" id="PIRSF001438">
    <property type="entry name" value="4pyrrol_synth_OHMeBilane_synth"/>
    <property type="match status" value="1"/>
</dbReference>
<evidence type="ECO:0000256" key="3">
    <source>
        <dbReference type="ARBA" id="ARBA00005638"/>
    </source>
</evidence>
<keyword evidence="11" id="KW-1185">Reference proteome</keyword>
<keyword evidence="4 7" id="KW-0808">Transferase</keyword>